<name>A0A561EUH2_9ACTN</name>
<sequence length="80" mass="8199">MADNESTSTTAPAVAEPVVEAQPVEHAVPAADDASLLDVLTGLDADDAELAAEPTTVEQKPADTDPGRTFEPLGTITSRP</sequence>
<dbReference type="EMBL" id="VIVR01000001">
    <property type="protein sequence ID" value="TWE19264.1"/>
    <property type="molecule type" value="Genomic_DNA"/>
</dbReference>
<feature type="region of interest" description="Disordered" evidence="1">
    <location>
        <begin position="54"/>
        <end position="80"/>
    </location>
</feature>
<dbReference type="Proteomes" id="UP000318416">
    <property type="component" value="Unassembled WGS sequence"/>
</dbReference>
<organism evidence="2 3">
    <name type="scientific">Kitasatospora atroaurantiaca</name>
    <dbReference type="NCBI Taxonomy" id="285545"/>
    <lineage>
        <taxon>Bacteria</taxon>
        <taxon>Bacillati</taxon>
        <taxon>Actinomycetota</taxon>
        <taxon>Actinomycetes</taxon>
        <taxon>Kitasatosporales</taxon>
        <taxon>Streptomycetaceae</taxon>
        <taxon>Kitasatospora</taxon>
    </lineage>
</organism>
<evidence type="ECO:0000313" key="2">
    <source>
        <dbReference type="EMBL" id="TWE19264.1"/>
    </source>
</evidence>
<comment type="caution">
    <text evidence="2">The sequence shown here is derived from an EMBL/GenBank/DDBJ whole genome shotgun (WGS) entry which is preliminary data.</text>
</comment>
<reference evidence="2 3" key="1">
    <citation type="submission" date="2019-06" db="EMBL/GenBank/DDBJ databases">
        <title>Sequencing the genomes of 1000 actinobacteria strains.</title>
        <authorList>
            <person name="Klenk H.-P."/>
        </authorList>
    </citation>
    <scope>NUCLEOTIDE SEQUENCE [LARGE SCALE GENOMIC DNA]</scope>
    <source>
        <strain evidence="2 3">DSM 41649</strain>
    </source>
</reference>
<protein>
    <submittedName>
        <fullName evidence="2">Uncharacterized protein</fullName>
    </submittedName>
</protein>
<dbReference type="RefSeq" id="WP_145792929.1">
    <property type="nucleotide sequence ID" value="NZ_BAAABR010000033.1"/>
</dbReference>
<evidence type="ECO:0000313" key="3">
    <source>
        <dbReference type="Proteomes" id="UP000318416"/>
    </source>
</evidence>
<accession>A0A561EUH2</accession>
<evidence type="ECO:0000256" key="1">
    <source>
        <dbReference type="SAM" id="MobiDB-lite"/>
    </source>
</evidence>
<dbReference type="AlphaFoldDB" id="A0A561EUH2"/>
<gene>
    <name evidence="2" type="ORF">FB465_4380</name>
</gene>
<keyword evidence="3" id="KW-1185">Reference proteome</keyword>
<proteinExistence type="predicted"/>